<dbReference type="CDD" id="cd06899">
    <property type="entry name" value="lectin_legume_LecRK_Arcelin_ConA"/>
    <property type="match status" value="1"/>
</dbReference>
<dbReference type="STRING" id="4097.A0A1S4DE31"/>
<dbReference type="RefSeq" id="XP_016511705.1">
    <property type="nucleotide sequence ID" value="XM_016656219.1"/>
</dbReference>
<dbReference type="AlphaFoldDB" id="A0A1S4DE31"/>
<dbReference type="OrthoDB" id="2019747at2759"/>
<reference evidence="3" key="1">
    <citation type="journal article" date="2014" name="Nat. Commun.">
        <title>The tobacco genome sequence and its comparison with those of tomato and potato.</title>
        <authorList>
            <person name="Sierro N."/>
            <person name="Battey J.N."/>
            <person name="Ouadi S."/>
            <person name="Bakaher N."/>
            <person name="Bovet L."/>
            <person name="Willig A."/>
            <person name="Goepfert S."/>
            <person name="Peitsch M.C."/>
            <person name="Ivanov N.V."/>
        </authorList>
    </citation>
    <scope>NUCLEOTIDE SEQUENCE [LARGE SCALE GENOMIC DNA]</scope>
</reference>
<protein>
    <submittedName>
        <fullName evidence="4">L-type lectin-domain containing receptor kinase S.4-like</fullName>
    </submittedName>
</protein>
<evidence type="ECO:0000313" key="3">
    <source>
        <dbReference type="Proteomes" id="UP000790787"/>
    </source>
</evidence>
<name>A0A1S4DE31_TOBAC</name>
<dbReference type="PANTHER" id="PTHR32401:SF54">
    <property type="entry name" value="L-TYPE LECTIN-DOMAIN CONTAINING RECEPTOR KINASE S.4-LIKE"/>
    <property type="match status" value="1"/>
</dbReference>
<dbReference type="SMR" id="A0A1S4DE31"/>
<reference evidence="4" key="2">
    <citation type="submission" date="2025-08" db="UniProtKB">
        <authorList>
            <consortium name="RefSeq"/>
        </authorList>
    </citation>
    <scope>IDENTIFICATION</scope>
</reference>
<dbReference type="PANTHER" id="PTHR32401">
    <property type="entry name" value="CONCANAVALIN A-LIKE LECTIN FAMILY PROTEIN"/>
    <property type="match status" value="1"/>
</dbReference>
<dbReference type="InterPro" id="IPR013320">
    <property type="entry name" value="ConA-like_dom_sf"/>
</dbReference>
<comment type="similarity">
    <text evidence="1">Belongs to the leguminous lectin family.</text>
</comment>
<evidence type="ECO:0000313" key="4">
    <source>
        <dbReference type="RefSeq" id="XP_016511705.1"/>
    </source>
</evidence>
<dbReference type="OMA" id="VEIWHPP"/>
<accession>A0A1S4DE31</accession>
<evidence type="ECO:0000256" key="1">
    <source>
        <dbReference type="ARBA" id="ARBA00007606"/>
    </source>
</evidence>
<dbReference type="PaxDb" id="4097-A0A1S4DE31"/>
<keyword evidence="2" id="KW-0430">Lectin</keyword>
<dbReference type="InterPro" id="IPR050258">
    <property type="entry name" value="Leguminous_Lectin"/>
</dbReference>
<dbReference type="InterPro" id="IPR001220">
    <property type="entry name" value="Legume_lectin_dom"/>
</dbReference>
<organism evidence="3 4">
    <name type="scientific">Nicotiana tabacum</name>
    <name type="common">Common tobacco</name>
    <dbReference type="NCBI Taxonomy" id="4097"/>
    <lineage>
        <taxon>Eukaryota</taxon>
        <taxon>Viridiplantae</taxon>
        <taxon>Streptophyta</taxon>
        <taxon>Embryophyta</taxon>
        <taxon>Tracheophyta</taxon>
        <taxon>Spermatophyta</taxon>
        <taxon>Magnoliopsida</taxon>
        <taxon>eudicotyledons</taxon>
        <taxon>Gunneridae</taxon>
        <taxon>Pentapetalae</taxon>
        <taxon>asterids</taxon>
        <taxon>lamiids</taxon>
        <taxon>Solanales</taxon>
        <taxon>Solanaceae</taxon>
        <taxon>Nicotianoideae</taxon>
        <taxon>Nicotianeae</taxon>
        <taxon>Nicotiana</taxon>
    </lineage>
</organism>
<dbReference type="Pfam" id="PF00139">
    <property type="entry name" value="Lectin_legB"/>
    <property type="match status" value="1"/>
</dbReference>
<dbReference type="SUPFAM" id="SSF49899">
    <property type="entry name" value="Concanavalin A-like lectins/glucanases"/>
    <property type="match status" value="1"/>
</dbReference>
<gene>
    <name evidence="4" type="primary">LOC107828843</name>
</gene>
<keyword evidence="3" id="KW-1185">Reference proteome</keyword>
<proteinExistence type="inferred from homology"/>
<evidence type="ECO:0000256" key="2">
    <source>
        <dbReference type="ARBA" id="ARBA00022734"/>
    </source>
</evidence>
<dbReference type="Proteomes" id="UP000790787">
    <property type="component" value="Chromosome 4"/>
</dbReference>
<dbReference type="Gene3D" id="2.60.120.200">
    <property type="match status" value="1"/>
</dbReference>
<dbReference type="GeneID" id="107828843"/>
<dbReference type="KEGG" id="nta:107828843"/>
<dbReference type="GO" id="GO:0030246">
    <property type="term" value="F:carbohydrate binding"/>
    <property type="evidence" value="ECO:0007669"/>
    <property type="project" value="UniProtKB-KW"/>
</dbReference>
<sequence length="396" mass="43739">MPTLCIPSSLVLYNVLLLLTLLPISIFSFSIGLGSHFDPNLGLIGDAKITKDGCFVQLTDPSKSSLSSGIVFQRIPFKFLDSNSFSTDFSFSISPHNGDGLSFVIVPTDFPSKFSKKMFGLSNERRYFGIEFDTLLNENVGDKNANHVGVNVGSIVSAKSTNVSFINLVLNSGKKLHSWVDYECTSKRLEVRLSEFGSPKPYNPLLVYQVDLGNMWKGEEVLAGLSSSTGSSFQVTSVYSWKFRVRSVPKWLHSQPADPHKIGNEHSLEKMANKRRFHLLAFLSGFIFATGCIALAAFVGLFLWVLLGNNSEVVIPAKSSVHPGDFRYEKVNVVVDDVSVVCTLLMYAEGWTMYFTLLNEEWVPSVADEGLCVAMHSEQFDLLLCPSVPPTAYIAL</sequence>